<feature type="domain" description="Nmd3 N-terminal" evidence="1">
    <location>
        <begin position="6"/>
        <end position="240"/>
    </location>
</feature>
<evidence type="ECO:0000313" key="2">
    <source>
        <dbReference type="EMBL" id="ATZ59184.1"/>
    </source>
</evidence>
<organism evidence="2 3">
    <name type="scientific">Methanobrevibacter smithii</name>
    <dbReference type="NCBI Taxonomy" id="2173"/>
    <lineage>
        <taxon>Archaea</taxon>
        <taxon>Methanobacteriati</taxon>
        <taxon>Methanobacteriota</taxon>
        <taxon>Methanomada group</taxon>
        <taxon>Methanobacteria</taxon>
        <taxon>Methanobacteriales</taxon>
        <taxon>Methanobacteriaceae</taxon>
        <taxon>Methanobrevibacter</taxon>
    </lineage>
</organism>
<dbReference type="InterPro" id="IPR007064">
    <property type="entry name" value="Nmd3_N"/>
</dbReference>
<protein>
    <recommendedName>
        <fullName evidence="1">Nmd3 N-terminal domain-containing protein</fullName>
    </recommendedName>
</protein>
<dbReference type="Proteomes" id="UP000232133">
    <property type="component" value="Chromosome"/>
</dbReference>
<dbReference type="InterPro" id="IPR039768">
    <property type="entry name" value="Nmd3"/>
</dbReference>
<reference evidence="2 3" key="1">
    <citation type="submission" date="2016-10" db="EMBL/GenBank/DDBJ databases">
        <authorList>
            <person name="Varghese N."/>
        </authorList>
    </citation>
    <scope>NUCLEOTIDE SEQUENCE [LARGE SCALE GENOMIC DNA]</scope>
    <source>
        <strain evidence="2 3">KB11</strain>
    </source>
</reference>
<dbReference type="GeneID" id="35118022"/>
<dbReference type="PANTHER" id="PTHR12746">
    <property type="entry name" value="NONSENSE-MEDIATED MRNA DECAY PROTEIN 3"/>
    <property type="match status" value="1"/>
</dbReference>
<dbReference type="EMBL" id="CP017803">
    <property type="protein sequence ID" value="ATZ59184.1"/>
    <property type="molecule type" value="Genomic_DNA"/>
</dbReference>
<gene>
    <name evidence="2" type="ORF">BK798_01550</name>
</gene>
<name>A0A2H4U500_METSM</name>
<dbReference type="Pfam" id="PF04981">
    <property type="entry name" value="NMD3"/>
    <property type="match status" value="1"/>
</dbReference>
<dbReference type="AlphaFoldDB" id="A0A2H4U500"/>
<dbReference type="RefSeq" id="WP_100815214.1">
    <property type="nucleotide sequence ID" value="NZ_CP017803.1"/>
</dbReference>
<evidence type="ECO:0000259" key="1">
    <source>
        <dbReference type="Pfam" id="PF04981"/>
    </source>
</evidence>
<dbReference type="GO" id="GO:0043023">
    <property type="term" value="F:ribosomal large subunit binding"/>
    <property type="evidence" value="ECO:0007669"/>
    <property type="project" value="InterPro"/>
</dbReference>
<dbReference type="GO" id="GO:0005737">
    <property type="term" value="C:cytoplasm"/>
    <property type="evidence" value="ECO:0007669"/>
    <property type="project" value="TreeGrafter"/>
</dbReference>
<proteinExistence type="predicted"/>
<dbReference type="PANTHER" id="PTHR12746:SF2">
    <property type="entry name" value="60S RIBOSOMAL EXPORT PROTEIN NMD3"/>
    <property type="match status" value="1"/>
</dbReference>
<evidence type="ECO:0000313" key="3">
    <source>
        <dbReference type="Proteomes" id="UP000232133"/>
    </source>
</evidence>
<sequence>MIFMFCVECGSTDKKMVGDICIDCFLKDFQMIEIPENIKVEICSHCNSRIEEGKWTDSFLPEDEIIYRALERNIKISDLVENEIINLEIDQIKGTIANCYVEVVGEVYGVQLDETHDTSVRIMKTVCPTCSKLQAGYYESVVQFRADNRDIKAEEYDKADEVVKRTLNKQSKNDKLAYCPQIAKLKEGYDYYIGSLKSGRKVAESLKEEFGGIIKESPRLISEDKSTGKGLYRIWISIRIPEFEIDDFIKHDGKILQVKDIDKNRVVGIDITDHKRHTIPLKESEDITLLKKADEIETTTIISKSPSNIQILDPADYSAVDLDMMDEFEDSNIGDEVKIIKINNYIYLIK</sequence>
<accession>A0A2H4U500</accession>